<reference evidence="1" key="1">
    <citation type="journal article" date="2011" name="J. Bacteriol.">
        <title>Genome Sequence of an Erwinia amylovora Strain with Pathogenicity Restricted to Rubus Plants.</title>
        <authorList>
            <person name="Powney R."/>
            <person name="Smits T.H."/>
            <person name="Sawbridge T."/>
            <person name="Frey B."/>
            <person name="Blom J."/>
            <person name="Frey J.E."/>
            <person name="Plummer K.M."/>
            <person name="Beer S.V."/>
            <person name="Luck J."/>
            <person name="Duffy B."/>
            <person name="Rodoni B."/>
        </authorList>
    </citation>
    <scope>NUCLEOTIDE SEQUENCE</scope>
    <source>
        <strain evidence="1">ATCC BAA-2158</strain>
    </source>
</reference>
<sequence length="35" mass="3993">MAKKPDKEHDEIIITLIFTADFYQVLTAKVGNRVS</sequence>
<dbReference type="EMBL" id="FR719192">
    <property type="protein sequence ID" value="CBX81398.1"/>
    <property type="molecule type" value="Genomic_DNA"/>
</dbReference>
<name>E5B7E5_ERWAM</name>
<evidence type="ECO:0000313" key="1">
    <source>
        <dbReference type="EMBL" id="CBX81398.1"/>
    </source>
</evidence>
<proteinExistence type="predicted"/>
<organism evidence="1">
    <name type="scientific">Erwinia amylovora ATCC BAA-2158</name>
    <dbReference type="NCBI Taxonomy" id="889211"/>
    <lineage>
        <taxon>Bacteria</taxon>
        <taxon>Pseudomonadati</taxon>
        <taxon>Pseudomonadota</taxon>
        <taxon>Gammaproteobacteria</taxon>
        <taxon>Enterobacterales</taxon>
        <taxon>Erwiniaceae</taxon>
        <taxon>Erwinia</taxon>
    </lineage>
</organism>
<accession>E5B7E5</accession>
<dbReference type="AlphaFoldDB" id="E5B7E5"/>
<protein>
    <submittedName>
        <fullName evidence="1">Uncharacterized protein</fullName>
    </submittedName>
</protein>
<gene>
    <name evidence="1" type="ORF">EAIL5_2578</name>
</gene>